<dbReference type="CDD" id="cd01310">
    <property type="entry name" value="TatD_DNAse"/>
    <property type="match status" value="1"/>
</dbReference>
<dbReference type="Pfam" id="PF01026">
    <property type="entry name" value="TatD_DNase"/>
    <property type="match status" value="1"/>
</dbReference>
<dbReference type="PROSITE" id="PS01137">
    <property type="entry name" value="TATD_1"/>
    <property type="match status" value="1"/>
</dbReference>
<dbReference type="PROSITE" id="PS01091">
    <property type="entry name" value="TATD_3"/>
    <property type="match status" value="1"/>
</dbReference>
<keyword evidence="5" id="KW-1185">Reference proteome</keyword>
<dbReference type="OrthoDB" id="413993at2759"/>
<dbReference type="SUPFAM" id="SSF51556">
    <property type="entry name" value="Metallo-dependent hydrolases"/>
    <property type="match status" value="1"/>
</dbReference>
<dbReference type="OMA" id="HVICITH"/>
<dbReference type="Gene3D" id="3.20.20.140">
    <property type="entry name" value="Metal-dependent hydrolases"/>
    <property type="match status" value="1"/>
</dbReference>
<organism evidence="4 5">
    <name type="scientific">Patiria miniata</name>
    <name type="common">Bat star</name>
    <name type="synonym">Asterina miniata</name>
    <dbReference type="NCBI Taxonomy" id="46514"/>
    <lineage>
        <taxon>Eukaryota</taxon>
        <taxon>Metazoa</taxon>
        <taxon>Echinodermata</taxon>
        <taxon>Eleutherozoa</taxon>
        <taxon>Asterozoa</taxon>
        <taxon>Asteroidea</taxon>
        <taxon>Valvatacea</taxon>
        <taxon>Valvatida</taxon>
        <taxon>Asterinidae</taxon>
        <taxon>Patiria</taxon>
    </lineage>
</organism>
<protein>
    <submittedName>
        <fullName evidence="4">Uncharacterized protein</fullName>
    </submittedName>
</protein>
<dbReference type="AlphaFoldDB" id="A0A913ZHN0"/>
<name>A0A913ZHN0_PATMI</name>
<feature type="compositionally biased region" description="Basic and acidic residues" evidence="3">
    <location>
        <begin position="57"/>
        <end position="66"/>
    </location>
</feature>
<dbReference type="PANTHER" id="PTHR46363">
    <property type="entry name" value="DEOXYRIBONUCLEASE TATDN2-RELATED"/>
    <property type="match status" value="1"/>
</dbReference>
<dbReference type="InterPro" id="IPR001130">
    <property type="entry name" value="TatD-like"/>
</dbReference>
<accession>A0A913ZHN0</accession>
<evidence type="ECO:0000256" key="1">
    <source>
        <dbReference type="ARBA" id="ARBA00009275"/>
    </source>
</evidence>
<dbReference type="InterPro" id="IPR018228">
    <property type="entry name" value="DNase_TatD-rel_CS"/>
</dbReference>
<dbReference type="InterPro" id="IPR032466">
    <property type="entry name" value="Metal_Hydrolase"/>
</dbReference>
<reference evidence="4" key="1">
    <citation type="submission" date="2022-11" db="UniProtKB">
        <authorList>
            <consortium name="EnsemblMetazoa"/>
        </authorList>
    </citation>
    <scope>IDENTIFICATION</scope>
</reference>
<proteinExistence type="inferred from homology"/>
<dbReference type="Proteomes" id="UP000887568">
    <property type="component" value="Unplaced"/>
</dbReference>
<evidence type="ECO:0000313" key="4">
    <source>
        <dbReference type="EnsemblMetazoa" id="XP_038050545.1"/>
    </source>
</evidence>
<evidence type="ECO:0000256" key="3">
    <source>
        <dbReference type="SAM" id="MobiDB-lite"/>
    </source>
</evidence>
<dbReference type="RefSeq" id="XP_038050545.1">
    <property type="nucleotide sequence ID" value="XM_038194617.1"/>
</dbReference>
<dbReference type="GeneID" id="119723767"/>
<comment type="similarity">
    <text evidence="1">Belongs to the metallo-dependent hydrolases superfamily. TatD-type hydrolase family.</text>
</comment>
<feature type="region of interest" description="Disordered" evidence="3">
    <location>
        <begin position="1"/>
        <end position="79"/>
    </location>
</feature>
<dbReference type="EnsemblMetazoa" id="XM_038194617.1">
    <property type="protein sequence ID" value="XP_038050545.1"/>
    <property type="gene ID" value="LOC119723767"/>
</dbReference>
<dbReference type="PANTHER" id="PTHR46363:SF1">
    <property type="entry name" value="DEOXYRIBONUCLEASE TATDN2-RELATED"/>
    <property type="match status" value="1"/>
</dbReference>
<evidence type="ECO:0000256" key="2">
    <source>
        <dbReference type="ARBA" id="ARBA00022801"/>
    </source>
</evidence>
<dbReference type="GO" id="GO:0016788">
    <property type="term" value="F:hydrolase activity, acting on ester bonds"/>
    <property type="evidence" value="ECO:0007669"/>
    <property type="project" value="InterPro"/>
</dbReference>
<evidence type="ECO:0000313" key="5">
    <source>
        <dbReference type="Proteomes" id="UP000887568"/>
    </source>
</evidence>
<keyword evidence="2" id="KW-0378">Hydrolase</keyword>
<sequence>MEEELFVPDYTWEESPTAEDAMPPLELTLTSGGKAANESDKRQAQVEPASVLSSKPDTPDEFKGMPDLELAPTHNPGALDDLPVLEPSPVPPSSPPISAVAHIAPVRPHRKRPKSKQTCPQPGCEHATKQLKRHVIRQHICDRWCFLYPLLACWECRKLEIASHVRSHGAFGITNHLPELSFLVAGFVTYLCDIIGAKSPGDLLTLVRQRELGDAFSSFKEEEQAVWDAYDAFVGLPPMADRDLVTPTRISSIFHWRTLQRLLTHSSPATEHGGSFVDSHCHVDRLLHRARYTGTLSQYMNSRQEEIGVDGFLGCIANFCDPESYCDPRLWLRLISDHAVYAAVGLHPKKARDFSPDTEQVIRHLLDHPKCCALGEIGLDYSGCHGRNREVQKTVLRNLLAVAIEYKKPVVIHCRDADADCFAILSECLPQYWNIHLHCFTQGWQEASKWCSTFPNLYVGLTPIITWGTPGPRSVAQNIPLERLLLETDSPYFVPSDLAKTTTFSIPTMAKVVAQEVARVKGLEVEEVLTQCIKNTRNMYPVNL</sequence>